<reference evidence="3" key="1">
    <citation type="submission" date="2005-06" db="EMBL/GenBank/DDBJ databases">
        <authorList>
            <person name="Mural R.J."/>
            <person name="Li P.W."/>
            <person name="Adams M.D."/>
            <person name="Amanatides P.G."/>
            <person name="Baden-Tillson H."/>
            <person name="Barnstead M."/>
            <person name="Chin S.H."/>
            <person name="Dew I."/>
            <person name="Evans C.A."/>
            <person name="Ferriera S."/>
            <person name="Flanigan M."/>
            <person name="Fosler C."/>
            <person name="Glodek A."/>
            <person name="Gu Z."/>
            <person name="Holt R.A."/>
            <person name="Jennings D."/>
            <person name="Kraft C.L."/>
            <person name="Lu F."/>
            <person name="Nguyen T."/>
            <person name="Nusskern D.R."/>
            <person name="Pfannkoch C.M."/>
            <person name="Sitter C."/>
            <person name="Sutton G.G."/>
            <person name="Venter J.C."/>
            <person name="Wang Z."/>
            <person name="Woodage T."/>
            <person name="Zheng X.H."/>
            <person name="Zhong F."/>
        </authorList>
    </citation>
    <scope>NUCLEOTIDE SEQUENCE [LARGE SCALE GENOMIC DNA]</scope>
    <source>
        <strain>BN</strain>
        <strain evidence="3">Sprague-Dawley</strain>
    </source>
</reference>
<sequence length="64" mass="7608">MVPNLGFQEMTPREQNFQGKATEQGTPLKEGHNHYCNQSLNASFECRAHLYIWVRLQIWFGYYK</sequence>
<protein>
    <submittedName>
        <fullName evidence="2">RCG53132</fullName>
    </submittedName>
</protein>
<evidence type="ECO:0000313" key="2">
    <source>
        <dbReference type="EMBL" id="EDL82718.1"/>
    </source>
</evidence>
<name>A6MGU2_RAT</name>
<evidence type="ECO:0000313" key="3">
    <source>
        <dbReference type="Proteomes" id="UP000234681"/>
    </source>
</evidence>
<organism evidence="2 3">
    <name type="scientific">Rattus norvegicus</name>
    <name type="common">Rat</name>
    <dbReference type="NCBI Taxonomy" id="10116"/>
    <lineage>
        <taxon>Eukaryota</taxon>
        <taxon>Metazoa</taxon>
        <taxon>Chordata</taxon>
        <taxon>Craniata</taxon>
        <taxon>Vertebrata</taxon>
        <taxon>Euteleostomi</taxon>
        <taxon>Mammalia</taxon>
        <taxon>Eutheria</taxon>
        <taxon>Euarchontoglires</taxon>
        <taxon>Glires</taxon>
        <taxon>Rodentia</taxon>
        <taxon>Myomorpha</taxon>
        <taxon>Muroidea</taxon>
        <taxon>Muridae</taxon>
        <taxon>Murinae</taxon>
        <taxon>Rattus</taxon>
    </lineage>
</organism>
<dbReference type="Proteomes" id="UP000234681">
    <property type="component" value="Unassembled WGS sequence"/>
</dbReference>
<evidence type="ECO:0000256" key="1">
    <source>
        <dbReference type="SAM" id="MobiDB-lite"/>
    </source>
</evidence>
<feature type="compositionally biased region" description="Polar residues" evidence="1">
    <location>
        <begin position="13"/>
        <end position="25"/>
    </location>
</feature>
<accession>A6MGU2</accession>
<feature type="region of interest" description="Disordered" evidence="1">
    <location>
        <begin position="1"/>
        <end position="26"/>
    </location>
</feature>
<dbReference type="AlphaFoldDB" id="A6MGU2"/>
<feature type="non-terminal residue" evidence="2">
    <location>
        <position position="64"/>
    </location>
</feature>
<dbReference type="EMBL" id="DS031343">
    <property type="protein sequence ID" value="EDL82718.1"/>
    <property type="molecule type" value="Genomic_DNA"/>
</dbReference>
<gene>
    <name evidence="2" type="ORF">rCG_53132</name>
</gene>
<proteinExistence type="predicted"/>